<evidence type="ECO:0000256" key="11">
    <source>
        <dbReference type="ARBA" id="ARBA00029762"/>
    </source>
</evidence>
<comment type="caution">
    <text evidence="19">The sequence shown here is derived from an EMBL/GenBank/DDBJ whole genome shotgun (WGS) entry which is preliminary data.</text>
</comment>
<dbReference type="InterPro" id="IPR036496">
    <property type="entry name" value="CathepsinC_exc_dom_sf"/>
</dbReference>
<dbReference type="EC" id="3.4.14.1" evidence="5"/>
<feature type="domain" description="Peptidase C1A papain C-terminal" evidence="18">
    <location>
        <begin position="223"/>
        <end position="450"/>
    </location>
</feature>
<comment type="similarity">
    <text evidence="3">Belongs to the peptidase C1 family.</text>
</comment>
<evidence type="ECO:0000256" key="10">
    <source>
        <dbReference type="ARBA" id="ARBA00023214"/>
    </source>
</evidence>
<evidence type="ECO:0000256" key="4">
    <source>
        <dbReference type="ARBA" id="ARBA00011610"/>
    </source>
</evidence>
<keyword evidence="20" id="KW-1185">Reference proteome</keyword>
<dbReference type="GO" id="GO:0006508">
    <property type="term" value="P:proteolysis"/>
    <property type="evidence" value="ECO:0007669"/>
    <property type="project" value="UniProtKB-KW"/>
</dbReference>
<evidence type="ECO:0000256" key="3">
    <source>
        <dbReference type="ARBA" id="ARBA00008455"/>
    </source>
</evidence>
<keyword evidence="7" id="KW-0645">Protease</keyword>
<dbReference type="Pfam" id="PF08773">
    <property type="entry name" value="CathepsinC_exc"/>
    <property type="match status" value="1"/>
</dbReference>
<gene>
    <name evidence="19" type="ORF">Pmani_032669</name>
</gene>
<comment type="cofactor">
    <cofactor evidence="2">
        <name>chloride</name>
        <dbReference type="ChEBI" id="CHEBI:17996"/>
    </cofactor>
</comment>
<dbReference type="PRINTS" id="PR00705">
    <property type="entry name" value="PAPAIN"/>
</dbReference>
<evidence type="ECO:0000256" key="8">
    <source>
        <dbReference type="ARBA" id="ARBA00022801"/>
    </source>
</evidence>
<evidence type="ECO:0000259" key="18">
    <source>
        <dbReference type="SMART" id="SM00645"/>
    </source>
</evidence>
<keyword evidence="17" id="KW-0732">Signal</keyword>
<keyword evidence="10" id="KW-0868">Chloride</keyword>
<evidence type="ECO:0000256" key="17">
    <source>
        <dbReference type="SAM" id="SignalP"/>
    </source>
</evidence>
<keyword evidence="9" id="KW-0788">Thiol protease</keyword>
<reference evidence="19" key="1">
    <citation type="submission" date="2023-11" db="EMBL/GenBank/DDBJ databases">
        <title>Genome assemblies of two species of porcelain crab, Petrolisthes cinctipes and Petrolisthes manimaculis (Anomura: Porcellanidae).</title>
        <authorList>
            <person name="Angst P."/>
        </authorList>
    </citation>
    <scope>NUCLEOTIDE SEQUENCE</scope>
    <source>
        <strain evidence="19">PB745_02</strain>
        <tissue evidence="19">Gill</tissue>
    </source>
</reference>
<dbReference type="FunFam" id="2.40.128.80:FF:000003">
    <property type="entry name" value="Cathepsin C"/>
    <property type="match status" value="1"/>
</dbReference>
<dbReference type="InterPro" id="IPR025661">
    <property type="entry name" value="Pept_asp_AS"/>
</dbReference>
<dbReference type="InterPro" id="IPR013128">
    <property type="entry name" value="Peptidase_C1A"/>
</dbReference>
<dbReference type="SUPFAM" id="SSF75001">
    <property type="entry name" value="Dipeptidyl peptidase I (cathepsin C), exclusion domain"/>
    <property type="match status" value="1"/>
</dbReference>
<name>A0AAE1TR83_9EUCA</name>
<dbReference type="InterPro" id="IPR000668">
    <property type="entry name" value="Peptidase_C1A_C"/>
</dbReference>
<dbReference type="PROSITE" id="PS00640">
    <property type="entry name" value="THIOL_PROTEASE_ASN"/>
    <property type="match status" value="1"/>
</dbReference>
<dbReference type="InterPro" id="IPR014882">
    <property type="entry name" value="CathepsinC_exc"/>
</dbReference>
<evidence type="ECO:0000256" key="15">
    <source>
        <dbReference type="ARBA" id="ARBA00045556"/>
    </source>
</evidence>
<feature type="region of interest" description="Disordered" evidence="16">
    <location>
        <begin position="135"/>
        <end position="156"/>
    </location>
</feature>
<dbReference type="AlphaFoldDB" id="A0AAE1TR83"/>
<feature type="signal peptide" evidence="17">
    <location>
        <begin position="1"/>
        <end position="19"/>
    </location>
</feature>
<dbReference type="Pfam" id="PF00112">
    <property type="entry name" value="Peptidase_C1"/>
    <property type="match status" value="1"/>
</dbReference>
<dbReference type="InterPro" id="IPR000169">
    <property type="entry name" value="Pept_cys_AS"/>
</dbReference>
<feature type="region of interest" description="Disordered" evidence="16">
    <location>
        <begin position="196"/>
        <end position="215"/>
    </location>
</feature>
<dbReference type="InterPro" id="IPR038765">
    <property type="entry name" value="Papain-like_cys_pep_sf"/>
</dbReference>
<organism evidence="19 20">
    <name type="scientific">Petrolisthes manimaculis</name>
    <dbReference type="NCBI Taxonomy" id="1843537"/>
    <lineage>
        <taxon>Eukaryota</taxon>
        <taxon>Metazoa</taxon>
        <taxon>Ecdysozoa</taxon>
        <taxon>Arthropoda</taxon>
        <taxon>Crustacea</taxon>
        <taxon>Multicrustacea</taxon>
        <taxon>Malacostraca</taxon>
        <taxon>Eumalacostraca</taxon>
        <taxon>Eucarida</taxon>
        <taxon>Decapoda</taxon>
        <taxon>Pleocyemata</taxon>
        <taxon>Anomura</taxon>
        <taxon>Galatheoidea</taxon>
        <taxon>Porcellanidae</taxon>
        <taxon>Petrolisthes</taxon>
    </lineage>
</organism>
<dbReference type="GO" id="GO:0008239">
    <property type="term" value="F:dipeptidyl-peptidase activity"/>
    <property type="evidence" value="ECO:0007669"/>
    <property type="project" value="UniProtKB-EC"/>
</dbReference>
<dbReference type="EMBL" id="JAWZYT010004213">
    <property type="protein sequence ID" value="KAK4294722.1"/>
    <property type="molecule type" value="Genomic_DNA"/>
</dbReference>
<dbReference type="Gene3D" id="3.90.70.10">
    <property type="entry name" value="Cysteine proteinases"/>
    <property type="match status" value="1"/>
</dbReference>
<evidence type="ECO:0000313" key="19">
    <source>
        <dbReference type="EMBL" id="KAK4294722.1"/>
    </source>
</evidence>
<evidence type="ECO:0000256" key="14">
    <source>
        <dbReference type="ARBA" id="ARBA00032961"/>
    </source>
</evidence>
<dbReference type="SMART" id="SM00645">
    <property type="entry name" value="Pept_C1"/>
    <property type="match status" value="1"/>
</dbReference>
<dbReference type="SUPFAM" id="SSF54001">
    <property type="entry name" value="Cysteine proteinases"/>
    <property type="match status" value="1"/>
</dbReference>
<dbReference type="PROSITE" id="PS00139">
    <property type="entry name" value="THIOL_PROTEASE_CYS"/>
    <property type="match status" value="1"/>
</dbReference>
<evidence type="ECO:0000256" key="9">
    <source>
        <dbReference type="ARBA" id="ARBA00022807"/>
    </source>
</evidence>
<evidence type="ECO:0000256" key="6">
    <source>
        <dbReference type="ARBA" id="ARBA00014709"/>
    </source>
</evidence>
<dbReference type="Gene3D" id="2.40.128.80">
    <property type="entry name" value="Cathepsin C, exclusion domain"/>
    <property type="match status" value="1"/>
</dbReference>
<evidence type="ECO:0000256" key="1">
    <source>
        <dbReference type="ARBA" id="ARBA00000738"/>
    </source>
</evidence>
<comment type="function">
    <text evidence="15">Thiol protease. Has dipeptidylpeptidase activity. Active against a broad range of dipeptide substrates composed of both polar and hydrophobic amino acids. Proline cannot occupy the P1 position and arginine cannot occupy the P2 position of the substrate. Can act as both an exopeptidase and endopeptidase. Activates serine proteases such as elastase, cathepsin G and granzymes A and B.</text>
</comment>
<evidence type="ECO:0000256" key="7">
    <source>
        <dbReference type="ARBA" id="ARBA00022670"/>
    </source>
</evidence>
<feature type="chain" id="PRO_5042132926" description="Dipeptidyl peptidase 1" evidence="17">
    <location>
        <begin position="20"/>
        <end position="493"/>
    </location>
</feature>
<protein>
    <recommendedName>
        <fullName evidence="6">Dipeptidyl peptidase 1</fullName>
        <ecNumber evidence="5">3.4.14.1</ecNumber>
    </recommendedName>
    <alternativeName>
        <fullName evidence="12">Cathepsin C</fullName>
    </alternativeName>
    <alternativeName>
        <fullName evidence="11">Cathepsin J</fullName>
    </alternativeName>
    <alternativeName>
        <fullName evidence="14">Dipeptidyl peptidase I</fullName>
    </alternativeName>
    <alternativeName>
        <fullName evidence="13">Dipeptidyl transferase</fullName>
    </alternativeName>
</protein>
<dbReference type="PANTHER" id="PTHR12411">
    <property type="entry name" value="CYSTEINE PROTEASE FAMILY C1-RELATED"/>
    <property type="match status" value="1"/>
</dbReference>
<dbReference type="Proteomes" id="UP001292094">
    <property type="component" value="Unassembled WGS sequence"/>
</dbReference>
<comment type="catalytic activity">
    <reaction evidence="1">
        <text>Release of an N-terminal dipeptide, Xaa-Yaa-|-Zaa-, except when Xaa is Arg or Lys, or Yaa or Zaa is Pro.</text>
        <dbReference type="EC" id="3.4.14.1"/>
    </reaction>
</comment>
<proteinExistence type="inferred from homology"/>
<evidence type="ECO:0000313" key="20">
    <source>
        <dbReference type="Proteomes" id="UP001292094"/>
    </source>
</evidence>
<dbReference type="GO" id="GO:0008234">
    <property type="term" value="F:cysteine-type peptidase activity"/>
    <property type="evidence" value="ECO:0007669"/>
    <property type="project" value="UniProtKB-KW"/>
</dbReference>
<keyword evidence="8" id="KW-0378">Hydrolase</keyword>
<evidence type="ECO:0000256" key="2">
    <source>
        <dbReference type="ARBA" id="ARBA00001923"/>
    </source>
</evidence>
<sequence>MLVCVLAVVAVCWTGLVSGDTPGHCLYEDIRGTWTFYETERSGDNTINCDTLGPIVHTKTFTLSFPDTVTDELGNEGTWTLIYNQGFEININERSYFTFSYYEGFWGNAMSYCDRTFNGWSRDKTVRNWSCFSTNKTTSVPPRPSGRSSLKEENLERPYRNDPVLVEKVNAAQTSWRAKVYPQFEKYTVREMYQRGGGLPSAQTSRPFPAPATPEQKARVTLLPESWDWRDVEGVSYVSPVRDQGSCGSCYAFASMANLEAQIRIVTKNQRQDVFSPQDVVGCSVLAQGCLGGFDYLIAGRYAQDQGVVAEECSTYTATDDQCVTDSTCARTYVSEYIHVGGYYGACNEETMLQDLVTTGPLSVSFVVYDDFHNYEGGIYHYTGVRGDFNPFEITNHVVLIVGYGADPDTGEKFWIVKNSWGADWGEDGYFRIRRGTDECSIESMAEAADLATLRNVNNQWRTDQLLVISLLLLIYFGFYYRPNMVEGVSVIE</sequence>
<evidence type="ECO:0000256" key="12">
    <source>
        <dbReference type="ARBA" id="ARBA00029779"/>
    </source>
</evidence>
<evidence type="ECO:0000256" key="5">
    <source>
        <dbReference type="ARBA" id="ARBA00012059"/>
    </source>
</evidence>
<evidence type="ECO:0000256" key="16">
    <source>
        <dbReference type="SAM" id="MobiDB-lite"/>
    </source>
</evidence>
<accession>A0AAE1TR83</accession>
<evidence type="ECO:0000256" key="13">
    <source>
        <dbReference type="ARBA" id="ARBA00030778"/>
    </source>
</evidence>
<comment type="subunit">
    <text evidence="4">Tetramer of heterotrimers consisting of exclusion domain, heavy- and light chains.</text>
</comment>